<dbReference type="SUPFAM" id="SSF55469">
    <property type="entry name" value="FMN-dependent nitroreductase-like"/>
    <property type="match status" value="1"/>
</dbReference>
<comment type="similarity">
    <text evidence="1">Belongs to the nitroreductase family.</text>
</comment>
<dbReference type="Gene3D" id="3.40.109.10">
    <property type="entry name" value="NADH Oxidase"/>
    <property type="match status" value="1"/>
</dbReference>
<keyword evidence="2" id="KW-0560">Oxidoreductase</keyword>
<evidence type="ECO:0000259" key="3">
    <source>
        <dbReference type="Pfam" id="PF00881"/>
    </source>
</evidence>
<dbReference type="AlphaFoldDB" id="A0AAU7YMF7"/>
<dbReference type="PANTHER" id="PTHR43673:SF10">
    <property type="entry name" value="NADH DEHYDROGENASE_NAD(P)H NITROREDUCTASE XCC3605-RELATED"/>
    <property type="match status" value="1"/>
</dbReference>
<dbReference type="EMBL" id="CP158587">
    <property type="protein sequence ID" value="XCA34788.1"/>
    <property type="molecule type" value="Genomic_DNA"/>
</dbReference>
<gene>
    <name evidence="4" type="ORF">ABS861_05405</name>
</gene>
<sequence length="190" mass="21762">MHYLKMMSKQDLLSLMKARHSGRSYDPTRAISQKEMDILIEAVRLTPSCFGDEPWRYVICNKQNSQNAWKKLLGCLDESNQKWAKDAQILIISLSAKNFRKQGKGENFWAKHDTGAANYALMLQAAAMNLMAHQMGGFDKKKVTESFNIPDDFNIMSVIAVGYGEEGAEVKEKKRRPIEEIFFYDEWPAS</sequence>
<dbReference type="Pfam" id="PF00881">
    <property type="entry name" value="Nitroreductase"/>
    <property type="match status" value="1"/>
</dbReference>
<accession>A0AAU7YMF7</accession>
<dbReference type="CDD" id="cd02138">
    <property type="entry name" value="TdsD-like"/>
    <property type="match status" value="1"/>
</dbReference>
<evidence type="ECO:0000313" key="4">
    <source>
        <dbReference type="EMBL" id="XCA34788.1"/>
    </source>
</evidence>
<dbReference type="InterPro" id="IPR029479">
    <property type="entry name" value="Nitroreductase"/>
</dbReference>
<dbReference type="GO" id="GO:0016491">
    <property type="term" value="F:oxidoreductase activity"/>
    <property type="evidence" value="ECO:0007669"/>
    <property type="project" value="UniProtKB-KW"/>
</dbReference>
<proteinExistence type="inferred from homology"/>
<reference evidence="4" key="1">
    <citation type="submission" date="2024-06" db="EMBL/GenBank/DDBJ databases">
        <title>Genome assembly of the Oeneis chryxus ivallda.</title>
        <authorList>
            <person name="MacDonald Z."/>
            <person name="Shaffer H.B."/>
            <person name="Gillespie T."/>
            <person name="Marimuthu M.P.A."/>
            <person name="Nguyen O."/>
            <person name="Fairbairn C.W."/>
            <person name="Seligmann W.E."/>
            <person name="Escalona M."/>
            <person name="Miller C."/>
            <person name="Toffelmier E."/>
        </authorList>
    </citation>
    <scope>NUCLEOTIDE SEQUENCE</scope>
    <source>
        <strain evidence="4">CCGP_102_HBS-TG_Oc004</strain>
    </source>
</reference>
<evidence type="ECO:0000256" key="1">
    <source>
        <dbReference type="ARBA" id="ARBA00007118"/>
    </source>
</evidence>
<evidence type="ECO:0000256" key="2">
    <source>
        <dbReference type="ARBA" id="ARBA00023002"/>
    </source>
</evidence>
<dbReference type="PANTHER" id="PTHR43673">
    <property type="entry name" value="NAD(P)H NITROREDUCTASE YDGI-RELATED"/>
    <property type="match status" value="1"/>
</dbReference>
<protein>
    <submittedName>
        <fullName evidence="4">Nitroreductase family protein</fullName>
    </submittedName>
</protein>
<name>A0AAU7YMF7_9RICK</name>
<dbReference type="InterPro" id="IPR000415">
    <property type="entry name" value="Nitroreductase-like"/>
</dbReference>
<organism evidence="4">
    <name type="scientific">Wolbachia endosymbiont of Oeneis ivallda</name>
    <dbReference type="NCBI Taxonomy" id="3171168"/>
    <lineage>
        <taxon>Bacteria</taxon>
        <taxon>Pseudomonadati</taxon>
        <taxon>Pseudomonadota</taxon>
        <taxon>Alphaproteobacteria</taxon>
        <taxon>Rickettsiales</taxon>
        <taxon>Anaplasmataceae</taxon>
        <taxon>Wolbachieae</taxon>
        <taxon>Wolbachia</taxon>
    </lineage>
</organism>
<feature type="domain" description="Nitroreductase" evidence="3">
    <location>
        <begin position="17"/>
        <end position="163"/>
    </location>
</feature>